<evidence type="ECO:0000313" key="2">
    <source>
        <dbReference type="EMBL" id="KAF4336473.1"/>
    </source>
</evidence>
<feature type="region of interest" description="Disordered" evidence="1">
    <location>
        <begin position="105"/>
        <end position="138"/>
    </location>
</feature>
<accession>A0A9P5ADX4</accession>
<gene>
    <name evidence="2" type="ORF">FBEOM_9681</name>
</gene>
<feature type="compositionally biased region" description="Basic and acidic residues" evidence="1">
    <location>
        <begin position="106"/>
        <end position="138"/>
    </location>
</feature>
<proteinExistence type="predicted"/>
<reference evidence="2" key="2">
    <citation type="submission" date="2020-02" db="EMBL/GenBank/DDBJ databases">
        <title>Identification and distribution of gene clusters putatively required for synthesis of sphingolipid metabolism inhibitors in phylogenetically diverse species of the filamentous fungus Fusarium.</title>
        <authorList>
            <person name="Kim H.-S."/>
            <person name="Busman M."/>
            <person name="Brown D.W."/>
            <person name="Divon H."/>
            <person name="Uhlig S."/>
            <person name="Proctor R.H."/>
        </authorList>
    </citation>
    <scope>NUCLEOTIDE SEQUENCE</scope>
    <source>
        <strain evidence="2">NRRL 25174</strain>
    </source>
</reference>
<dbReference type="AlphaFoldDB" id="A0A9P5ADX4"/>
<dbReference type="Proteomes" id="UP000730481">
    <property type="component" value="Unassembled WGS sequence"/>
</dbReference>
<comment type="caution">
    <text evidence="2">The sequence shown here is derived from an EMBL/GenBank/DDBJ whole genome shotgun (WGS) entry which is preliminary data.</text>
</comment>
<evidence type="ECO:0000256" key="1">
    <source>
        <dbReference type="SAM" id="MobiDB-lite"/>
    </source>
</evidence>
<name>A0A9P5ADX4_9HYPO</name>
<organism evidence="2 3">
    <name type="scientific">Fusarium beomiforme</name>
    <dbReference type="NCBI Taxonomy" id="44412"/>
    <lineage>
        <taxon>Eukaryota</taxon>
        <taxon>Fungi</taxon>
        <taxon>Dikarya</taxon>
        <taxon>Ascomycota</taxon>
        <taxon>Pezizomycotina</taxon>
        <taxon>Sordariomycetes</taxon>
        <taxon>Hypocreomycetidae</taxon>
        <taxon>Hypocreales</taxon>
        <taxon>Nectriaceae</taxon>
        <taxon>Fusarium</taxon>
        <taxon>Fusarium burgessii species complex</taxon>
    </lineage>
</organism>
<sequence>MSSQHNSNAKLETVSQPEFFCRLGPAGCRDWVNRMKGVIASYEAYASANPIETAHDNIQLRGNAKAETIPTTNTSKGMDNIRKIGRLMERIEALEAENLALKRKNANLEDKQAENESLKRKNSEFEEKQAKMRKFLAE</sequence>
<dbReference type="EMBL" id="PVQB02000496">
    <property type="protein sequence ID" value="KAF4336473.1"/>
    <property type="molecule type" value="Genomic_DNA"/>
</dbReference>
<dbReference type="OrthoDB" id="5092844at2759"/>
<protein>
    <submittedName>
        <fullName evidence="2">Uncharacterized protein</fullName>
    </submittedName>
</protein>
<keyword evidence="3" id="KW-1185">Reference proteome</keyword>
<reference evidence="2" key="1">
    <citation type="journal article" date="2017" name="Mycologia">
        <title>Fusarium algeriense, sp. nov., a novel toxigenic crown rot pathogen of durum wheat from Algeria is nested in the Fusarium burgessii species complex.</title>
        <authorList>
            <person name="Laraba I."/>
            <person name="Keddad A."/>
            <person name="Boureghda H."/>
            <person name="Abdallah N."/>
            <person name="Vaughan M.M."/>
            <person name="Proctor R.H."/>
            <person name="Busman M."/>
            <person name="O'Donnell K."/>
        </authorList>
    </citation>
    <scope>NUCLEOTIDE SEQUENCE</scope>
    <source>
        <strain evidence="2">NRRL 25174</strain>
    </source>
</reference>
<evidence type="ECO:0000313" key="3">
    <source>
        <dbReference type="Proteomes" id="UP000730481"/>
    </source>
</evidence>